<dbReference type="CDD" id="cd09912">
    <property type="entry name" value="DLP_2"/>
    <property type="match status" value="1"/>
</dbReference>
<evidence type="ECO:0000256" key="2">
    <source>
        <dbReference type="SAM" id="Phobius"/>
    </source>
</evidence>
<keyword evidence="2" id="KW-1133">Transmembrane helix</keyword>
<organism evidence="4 5">
    <name type="scientific">Moorena producens 3L</name>
    <dbReference type="NCBI Taxonomy" id="489825"/>
    <lineage>
        <taxon>Bacteria</taxon>
        <taxon>Bacillati</taxon>
        <taxon>Cyanobacteriota</taxon>
        <taxon>Cyanophyceae</taxon>
        <taxon>Coleofasciculales</taxon>
        <taxon>Coleofasciculaceae</taxon>
        <taxon>Moorena</taxon>
    </lineage>
</organism>
<dbReference type="InterPro" id="IPR006073">
    <property type="entry name" value="GTP-bd"/>
</dbReference>
<dbReference type="eggNOG" id="COG0699">
    <property type="taxonomic scope" value="Bacteria"/>
</dbReference>
<dbReference type="Proteomes" id="UP000003959">
    <property type="component" value="Unassembled WGS sequence"/>
</dbReference>
<dbReference type="InterPro" id="IPR027417">
    <property type="entry name" value="P-loop_NTPase"/>
</dbReference>
<reference evidence="5" key="1">
    <citation type="journal article" date="2011" name="Proc. Natl. Acad. Sci. U.S.A.">
        <title>Genomic insights into the physiology and ecology of the marine filamentous cyanobacterium Lyngbya majuscula.</title>
        <authorList>
            <person name="Jones A.C."/>
            <person name="Monroe E.A."/>
            <person name="Podell S."/>
            <person name="Hess W.R."/>
            <person name="Klages S."/>
            <person name="Esquenazi E."/>
            <person name="Niessen S."/>
            <person name="Hoover H."/>
            <person name="Rothmann M."/>
            <person name="Lasken R.S."/>
            <person name="Yates J.R.III."/>
            <person name="Reinhardt R."/>
            <person name="Kube M."/>
            <person name="Burkart M.D."/>
            <person name="Allen E.E."/>
            <person name="Dorrestein P.C."/>
            <person name="Gerwick W.H."/>
            <person name="Gerwick L."/>
        </authorList>
    </citation>
    <scope>NUCLEOTIDE SEQUENCE [LARGE SCALE GENOMIC DNA]</scope>
    <source>
        <strain evidence="5">3L</strain>
    </source>
</reference>
<dbReference type="InterPro" id="IPR051943">
    <property type="entry name" value="TRAFAC_Dynamin-like_GTPase"/>
</dbReference>
<feature type="coiled-coil region" evidence="1">
    <location>
        <begin position="255"/>
        <end position="282"/>
    </location>
</feature>
<dbReference type="OrthoDB" id="3650305at2"/>
<dbReference type="RefSeq" id="WP_008191396.1">
    <property type="nucleotide sequence ID" value="NZ_GL890973.1"/>
</dbReference>
<dbReference type="PANTHER" id="PTHR43681">
    <property type="entry name" value="TRANSMEMBRANE GTPASE FZO"/>
    <property type="match status" value="1"/>
</dbReference>
<name>F4Y3J5_9CYAN</name>
<evidence type="ECO:0000313" key="4">
    <source>
        <dbReference type="EMBL" id="EGJ28671.1"/>
    </source>
</evidence>
<dbReference type="Gene3D" id="3.40.50.300">
    <property type="entry name" value="P-loop containing nucleotide triphosphate hydrolases"/>
    <property type="match status" value="1"/>
</dbReference>
<protein>
    <submittedName>
        <fullName evidence="4">Uncharacterized GTPase</fullName>
    </submittedName>
</protein>
<dbReference type="Pfam" id="PF01926">
    <property type="entry name" value="MMR_HSR1"/>
    <property type="match status" value="1"/>
</dbReference>
<evidence type="ECO:0000313" key="5">
    <source>
        <dbReference type="Proteomes" id="UP000003959"/>
    </source>
</evidence>
<dbReference type="PANTHER" id="PTHR43681:SF1">
    <property type="entry name" value="SARCALUMENIN"/>
    <property type="match status" value="1"/>
</dbReference>
<sequence>MNNQIIDQVLYNHKLYIDDLLQDLHKFVIQINKPELQSKIRTIQKNSNEPFLLVIVGEVKAGKSSFINAIIQEKICQTDVEPCTDVIQKIVYSEEQFEKEISPTLRKIGLPIDILKTLSIVDTPGTNTILENHQEITENYIPNSDLVFFVFFAKNPYHKTAWELLDYVSEQWRKKVVFILQQSDLTKPEELSRNTQRVKDYASQRHIESPIVFATSAELENNGNEEGSGFREVRGFINDMVTGGETYKIKLKSISDRTQNVIDELEHELKSIQRQLELDKSSVERIKTKLAVGEKKSQDDITKLVDKLAANYDLVAEQIKSDFSAGFTFPKLINKSVVGTVKKNASIQAWIDQIKAKYEPELQLSLEETLKEGTLHFLGDIKNLIDSLIQDLETIQNYSSNSNLSIRVMERRHEVFEDVKQKASKLLEDAEFINSLKSNASGVATNILGGAAVTVIAGLFMAITEIVILDLIGAAFAGVGILVSGGALYLKRRMIISKIGKKLESDKTKLISDIHQQLTLKCTLIYEEIKRVFGDLDDYVEKEEEGLEPILKDYRTIQSKARDLLVISND</sequence>
<keyword evidence="2" id="KW-0812">Transmembrane</keyword>
<dbReference type="HOGENOM" id="CLU_014646_1_0_3"/>
<feature type="domain" description="G" evidence="3">
    <location>
        <begin position="54"/>
        <end position="180"/>
    </location>
</feature>
<feature type="transmembrane region" description="Helical" evidence="2">
    <location>
        <begin position="469"/>
        <end position="490"/>
    </location>
</feature>
<feature type="transmembrane region" description="Helical" evidence="2">
    <location>
        <begin position="443"/>
        <end position="463"/>
    </location>
</feature>
<evidence type="ECO:0000259" key="3">
    <source>
        <dbReference type="Pfam" id="PF01926"/>
    </source>
</evidence>
<dbReference type="SUPFAM" id="SSF52540">
    <property type="entry name" value="P-loop containing nucleoside triphosphate hydrolases"/>
    <property type="match status" value="1"/>
</dbReference>
<keyword evidence="1" id="KW-0175">Coiled coil</keyword>
<keyword evidence="5" id="KW-1185">Reference proteome</keyword>
<dbReference type="GO" id="GO:0005525">
    <property type="term" value="F:GTP binding"/>
    <property type="evidence" value="ECO:0007669"/>
    <property type="project" value="InterPro"/>
</dbReference>
<accession>F4Y3J5</accession>
<dbReference type="EMBL" id="GL890973">
    <property type="protein sequence ID" value="EGJ28671.1"/>
    <property type="molecule type" value="Genomic_DNA"/>
</dbReference>
<proteinExistence type="predicted"/>
<gene>
    <name evidence="4" type="ORF">LYNGBM3L_71200</name>
</gene>
<dbReference type="AlphaFoldDB" id="F4Y3J5"/>
<evidence type="ECO:0000256" key="1">
    <source>
        <dbReference type="SAM" id="Coils"/>
    </source>
</evidence>
<keyword evidence="2" id="KW-0472">Membrane</keyword>